<dbReference type="InterPro" id="IPR000276">
    <property type="entry name" value="GPCR_Rhodpsn"/>
</dbReference>
<dbReference type="InterPro" id="IPR052921">
    <property type="entry name" value="GPCR1_Superfamily_Member"/>
</dbReference>
<accession>A0A9N7Y8Q1</accession>
<dbReference type="Pfam" id="PF00001">
    <property type="entry name" value="7tm_1"/>
    <property type="match status" value="1"/>
</dbReference>
<evidence type="ECO:0000313" key="9">
    <source>
        <dbReference type="Proteomes" id="UP001153269"/>
    </source>
</evidence>
<feature type="transmembrane region" description="Helical" evidence="6">
    <location>
        <begin position="39"/>
        <end position="63"/>
    </location>
</feature>
<keyword evidence="2 6" id="KW-0812">Transmembrane</keyword>
<keyword evidence="9" id="KW-1185">Reference proteome</keyword>
<feature type="transmembrane region" description="Helical" evidence="6">
    <location>
        <begin position="288"/>
        <end position="311"/>
    </location>
</feature>
<dbReference type="PANTHER" id="PTHR26451:SF905">
    <property type="entry name" value="OLFACTORY RECEPTOR 2G3-LIKE"/>
    <property type="match status" value="1"/>
</dbReference>
<keyword evidence="4 6" id="KW-0472">Membrane</keyword>
<dbReference type="EMBL" id="CADEAL010000155">
    <property type="protein sequence ID" value="CAB1415429.1"/>
    <property type="molecule type" value="Genomic_DNA"/>
</dbReference>
<evidence type="ECO:0000256" key="3">
    <source>
        <dbReference type="ARBA" id="ARBA00022989"/>
    </source>
</evidence>
<dbReference type="GO" id="GO:0004930">
    <property type="term" value="F:G protein-coupled receptor activity"/>
    <property type="evidence" value="ECO:0007669"/>
    <property type="project" value="InterPro"/>
</dbReference>
<name>A0A9N7Y8Q1_PLEPL</name>
<gene>
    <name evidence="8" type="ORF">PLEPLA_LOCUS3145</name>
</gene>
<dbReference type="AlphaFoldDB" id="A0A9N7Y8Q1"/>
<dbReference type="CDD" id="cd00637">
    <property type="entry name" value="7tm_classA_rhodopsin-like"/>
    <property type="match status" value="1"/>
</dbReference>
<organism evidence="8 9">
    <name type="scientific">Pleuronectes platessa</name>
    <name type="common">European plaice</name>
    <dbReference type="NCBI Taxonomy" id="8262"/>
    <lineage>
        <taxon>Eukaryota</taxon>
        <taxon>Metazoa</taxon>
        <taxon>Chordata</taxon>
        <taxon>Craniata</taxon>
        <taxon>Vertebrata</taxon>
        <taxon>Euteleostomi</taxon>
        <taxon>Actinopterygii</taxon>
        <taxon>Neopterygii</taxon>
        <taxon>Teleostei</taxon>
        <taxon>Neoteleostei</taxon>
        <taxon>Acanthomorphata</taxon>
        <taxon>Carangaria</taxon>
        <taxon>Pleuronectiformes</taxon>
        <taxon>Pleuronectoidei</taxon>
        <taxon>Pleuronectidae</taxon>
        <taxon>Pleuronectes</taxon>
    </lineage>
</organism>
<evidence type="ECO:0000256" key="6">
    <source>
        <dbReference type="SAM" id="Phobius"/>
    </source>
</evidence>
<feature type="transmembrane region" description="Helical" evidence="6">
    <location>
        <begin position="255"/>
        <end position="276"/>
    </location>
</feature>
<sequence length="365" mass="41036">MDLYSNDSTSGSPGETTAANWTQPVDRTWDFSLSEKTSLTLFLVFLVCALFSLMANGLLFFLTVRYKQLLWQPQYILLSNIAACGFGMTLITTCVVLSSVVRNQAQLFGSWCIVRVCILRFFFLTSQTSLALMAVERYIFICHGIHYLRLIHTSSVHIGLGLLWLLSWVVSIHGGLVLNQMKLGPQQQTSGLLCDTISIKELLTLEENLQLFMPPCVISTFCILTICCCYGCMYRAALRVSAALRCNNHRANRTVGLYLLFFLLLKLPSMFFIILVVMGETKSPTLRILTPLLTPLLFTIPPCITAAFLLLRNPQIKQLLFTVCRQLCTWTKVEDLQHDPVEHASQDEEDNPVTPPPLPGNAQRT</sequence>
<comment type="subcellular location">
    <subcellularLocation>
        <location evidence="1">Membrane</location>
    </subcellularLocation>
</comment>
<dbReference type="PROSITE" id="PS50262">
    <property type="entry name" value="G_PROTEIN_RECEP_F1_2"/>
    <property type="match status" value="1"/>
</dbReference>
<proteinExistence type="predicted"/>
<evidence type="ECO:0000256" key="2">
    <source>
        <dbReference type="ARBA" id="ARBA00022692"/>
    </source>
</evidence>
<dbReference type="PROSITE" id="PS00237">
    <property type="entry name" value="G_PROTEIN_RECEP_F1_1"/>
    <property type="match status" value="1"/>
</dbReference>
<dbReference type="Proteomes" id="UP001153269">
    <property type="component" value="Unassembled WGS sequence"/>
</dbReference>
<dbReference type="SUPFAM" id="SSF81321">
    <property type="entry name" value="Family A G protein-coupled receptor-like"/>
    <property type="match status" value="1"/>
</dbReference>
<evidence type="ECO:0000256" key="4">
    <source>
        <dbReference type="ARBA" id="ARBA00023136"/>
    </source>
</evidence>
<dbReference type="GO" id="GO:0016020">
    <property type="term" value="C:membrane"/>
    <property type="evidence" value="ECO:0007669"/>
    <property type="project" value="UniProtKB-SubCell"/>
</dbReference>
<evidence type="ECO:0000313" key="8">
    <source>
        <dbReference type="EMBL" id="CAB1415429.1"/>
    </source>
</evidence>
<evidence type="ECO:0000256" key="1">
    <source>
        <dbReference type="ARBA" id="ARBA00004370"/>
    </source>
</evidence>
<evidence type="ECO:0000259" key="7">
    <source>
        <dbReference type="PROSITE" id="PS50262"/>
    </source>
</evidence>
<feature type="transmembrane region" description="Helical" evidence="6">
    <location>
        <begin position="75"/>
        <end position="101"/>
    </location>
</feature>
<feature type="transmembrane region" description="Helical" evidence="6">
    <location>
        <begin position="156"/>
        <end position="178"/>
    </location>
</feature>
<dbReference type="GO" id="GO:0005549">
    <property type="term" value="F:odorant binding"/>
    <property type="evidence" value="ECO:0007669"/>
    <property type="project" value="TreeGrafter"/>
</dbReference>
<feature type="transmembrane region" description="Helical" evidence="6">
    <location>
        <begin position="212"/>
        <end position="234"/>
    </location>
</feature>
<reference evidence="8" key="1">
    <citation type="submission" date="2020-03" db="EMBL/GenBank/DDBJ databases">
        <authorList>
            <person name="Weist P."/>
        </authorList>
    </citation>
    <scope>NUCLEOTIDE SEQUENCE</scope>
</reference>
<feature type="domain" description="G-protein coupled receptors family 1 profile" evidence="7">
    <location>
        <begin position="55"/>
        <end position="305"/>
    </location>
</feature>
<dbReference type="PANTHER" id="PTHR26451">
    <property type="entry name" value="G_PROTEIN_RECEP_F1_2 DOMAIN-CONTAINING PROTEIN"/>
    <property type="match status" value="1"/>
</dbReference>
<dbReference type="InterPro" id="IPR017452">
    <property type="entry name" value="GPCR_Rhodpsn_7TM"/>
</dbReference>
<feature type="region of interest" description="Disordered" evidence="5">
    <location>
        <begin position="1"/>
        <end position="20"/>
    </location>
</feature>
<protein>
    <recommendedName>
        <fullName evidence="7">G-protein coupled receptors family 1 profile domain-containing protein</fullName>
    </recommendedName>
</protein>
<dbReference type="Gene3D" id="1.20.1070.10">
    <property type="entry name" value="Rhodopsin 7-helix transmembrane proteins"/>
    <property type="match status" value="1"/>
</dbReference>
<dbReference type="GO" id="GO:0004984">
    <property type="term" value="F:olfactory receptor activity"/>
    <property type="evidence" value="ECO:0007669"/>
    <property type="project" value="TreeGrafter"/>
</dbReference>
<feature type="transmembrane region" description="Helical" evidence="6">
    <location>
        <begin position="113"/>
        <end position="135"/>
    </location>
</feature>
<feature type="region of interest" description="Disordered" evidence="5">
    <location>
        <begin position="339"/>
        <end position="365"/>
    </location>
</feature>
<keyword evidence="3 6" id="KW-1133">Transmembrane helix</keyword>
<evidence type="ECO:0000256" key="5">
    <source>
        <dbReference type="SAM" id="MobiDB-lite"/>
    </source>
</evidence>
<comment type="caution">
    <text evidence="8">The sequence shown here is derived from an EMBL/GenBank/DDBJ whole genome shotgun (WGS) entry which is preliminary data.</text>
</comment>